<dbReference type="Pfam" id="PF03544">
    <property type="entry name" value="TonB_C"/>
    <property type="match status" value="1"/>
</dbReference>
<evidence type="ECO:0000313" key="13">
    <source>
        <dbReference type="EMBL" id="KAB7738664.1"/>
    </source>
</evidence>
<keyword evidence="9 11" id="KW-0472">Membrane</keyword>
<comment type="subcellular location">
    <subcellularLocation>
        <location evidence="1">Cell inner membrane</location>
        <topology evidence="1">Single-pass membrane protein</topology>
        <orientation evidence="1">Periplasmic side</orientation>
    </subcellularLocation>
</comment>
<keyword evidence="7" id="KW-0653">Protein transport</keyword>
<dbReference type="GO" id="GO:0055085">
    <property type="term" value="P:transmembrane transport"/>
    <property type="evidence" value="ECO:0007669"/>
    <property type="project" value="InterPro"/>
</dbReference>
<feature type="region of interest" description="Disordered" evidence="10">
    <location>
        <begin position="85"/>
        <end position="123"/>
    </location>
</feature>
<dbReference type="NCBIfam" id="TIGR01352">
    <property type="entry name" value="tonB_Cterm"/>
    <property type="match status" value="1"/>
</dbReference>
<dbReference type="InterPro" id="IPR037682">
    <property type="entry name" value="TonB_C"/>
</dbReference>
<evidence type="ECO:0000256" key="11">
    <source>
        <dbReference type="SAM" id="Phobius"/>
    </source>
</evidence>
<name>A0A6N6VFL5_9HYPH</name>
<evidence type="ECO:0000313" key="14">
    <source>
        <dbReference type="Proteomes" id="UP000468901"/>
    </source>
</evidence>
<comment type="caution">
    <text evidence="13">The sequence shown here is derived from an EMBL/GenBank/DDBJ whole genome shotgun (WGS) entry which is preliminary data.</text>
</comment>
<feature type="transmembrane region" description="Helical" evidence="11">
    <location>
        <begin position="12"/>
        <end position="33"/>
    </location>
</feature>
<organism evidence="13 14">
    <name type="scientific">Parvibaculum sedimenti</name>
    <dbReference type="NCBI Taxonomy" id="2608632"/>
    <lineage>
        <taxon>Bacteria</taxon>
        <taxon>Pseudomonadati</taxon>
        <taxon>Pseudomonadota</taxon>
        <taxon>Alphaproteobacteria</taxon>
        <taxon>Hyphomicrobiales</taxon>
        <taxon>Parvibaculaceae</taxon>
        <taxon>Parvibaculum</taxon>
    </lineage>
</organism>
<dbReference type="GO" id="GO:0015031">
    <property type="term" value="P:protein transport"/>
    <property type="evidence" value="ECO:0007669"/>
    <property type="project" value="UniProtKB-KW"/>
</dbReference>
<evidence type="ECO:0000256" key="8">
    <source>
        <dbReference type="ARBA" id="ARBA00022989"/>
    </source>
</evidence>
<evidence type="ECO:0000256" key="6">
    <source>
        <dbReference type="ARBA" id="ARBA00022692"/>
    </source>
</evidence>
<keyword evidence="14" id="KW-1185">Reference proteome</keyword>
<dbReference type="PROSITE" id="PS52015">
    <property type="entry name" value="TONB_CTD"/>
    <property type="match status" value="1"/>
</dbReference>
<dbReference type="InterPro" id="IPR051045">
    <property type="entry name" value="TonB-dependent_transducer"/>
</dbReference>
<dbReference type="PANTHER" id="PTHR33446:SF2">
    <property type="entry name" value="PROTEIN TONB"/>
    <property type="match status" value="1"/>
</dbReference>
<feature type="compositionally biased region" description="Pro residues" evidence="10">
    <location>
        <begin position="85"/>
        <end position="99"/>
    </location>
</feature>
<dbReference type="SUPFAM" id="SSF74653">
    <property type="entry name" value="TolA/TonB C-terminal domain"/>
    <property type="match status" value="1"/>
</dbReference>
<keyword evidence="8 11" id="KW-1133">Transmembrane helix</keyword>
<evidence type="ECO:0000256" key="7">
    <source>
        <dbReference type="ARBA" id="ARBA00022927"/>
    </source>
</evidence>
<keyword evidence="3" id="KW-0813">Transport</keyword>
<protein>
    <submittedName>
        <fullName evidence="13">TonB family protein</fullName>
    </submittedName>
</protein>
<reference evidence="13 14" key="1">
    <citation type="submission" date="2019-09" db="EMBL/GenBank/DDBJ databases">
        <title>Parvibaculum sedimenti sp. nov., isolated from sediment.</title>
        <authorList>
            <person name="Wang Y."/>
        </authorList>
    </citation>
    <scope>NUCLEOTIDE SEQUENCE [LARGE SCALE GENOMIC DNA]</scope>
    <source>
        <strain evidence="13 14">HXT-9</strain>
    </source>
</reference>
<dbReference type="PANTHER" id="PTHR33446">
    <property type="entry name" value="PROTEIN TONB-RELATED"/>
    <property type="match status" value="1"/>
</dbReference>
<evidence type="ECO:0000256" key="9">
    <source>
        <dbReference type="ARBA" id="ARBA00023136"/>
    </source>
</evidence>
<evidence type="ECO:0000259" key="12">
    <source>
        <dbReference type="PROSITE" id="PS52015"/>
    </source>
</evidence>
<gene>
    <name evidence="13" type="ORF">F2P47_16210</name>
</gene>
<feature type="compositionally biased region" description="Low complexity" evidence="10">
    <location>
        <begin position="100"/>
        <end position="123"/>
    </location>
</feature>
<dbReference type="Proteomes" id="UP000468901">
    <property type="component" value="Unassembled WGS sequence"/>
</dbReference>
<evidence type="ECO:0000256" key="1">
    <source>
        <dbReference type="ARBA" id="ARBA00004383"/>
    </source>
</evidence>
<evidence type="ECO:0000256" key="5">
    <source>
        <dbReference type="ARBA" id="ARBA00022519"/>
    </source>
</evidence>
<dbReference type="Gene3D" id="3.30.1150.10">
    <property type="match status" value="1"/>
</dbReference>
<keyword evidence="4" id="KW-1003">Cell membrane</keyword>
<feature type="domain" description="TonB C-terminal" evidence="12">
    <location>
        <begin position="128"/>
        <end position="222"/>
    </location>
</feature>
<keyword evidence="6 11" id="KW-0812">Transmembrane</keyword>
<evidence type="ECO:0000256" key="3">
    <source>
        <dbReference type="ARBA" id="ARBA00022448"/>
    </source>
</evidence>
<proteinExistence type="inferred from homology"/>
<dbReference type="EMBL" id="WESC01000018">
    <property type="protein sequence ID" value="KAB7738664.1"/>
    <property type="molecule type" value="Genomic_DNA"/>
</dbReference>
<evidence type="ECO:0000256" key="4">
    <source>
        <dbReference type="ARBA" id="ARBA00022475"/>
    </source>
</evidence>
<accession>A0A6N6VFL5</accession>
<dbReference type="GO" id="GO:0031992">
    <property type="term" value="F:energy transducer activity"/>
    <property type="evidence" value="ECO:0007669"/>
    <property type="project" value="TreeGrafter"/>
</dbReference>
<dbReference type="InterPro" id="IPR006260">
    <property type="entry name" value="TonB/TolA_C"/>
</dbReference>
<evidence type="ECO:0000256" key="10">
    <source>
        <dbReference type="SAM" id="MobiDB-lite"/>
    </source>
</evidence>
<sequence length="222" mass="23844">MAEAAERGRMWRHAVVAAAVLALHALIVLPLLYHAAPPPLPVEPTLVTVDLTASEKTEAPALKPVEIPEPVLAQPVISMPIMPRPRLPSPVPTTKPAPAAPAVAPKQSKAAAAPSGMASSSSDAIKERYTAKLRAWLAAHKRYPLQARRMRIKGSTILQLSVAPDGHVVAHRIERSTGSDLLDREVEAMLARSEPLPAPPPELAGGHLEFRFPIRFDPGEFD</sequence>
<comment type="similarity">
    <text evidence="2">Belongs to the TonB family.</text>
</comment>
<dbReference type="GO" id="GO:0098797">
    <property type="term" value="C:plasma membrane protein complex"/>
    <property type="evidence" value="ECO:0007669"/>
    <property type="project" value="TreeGrafter"/>
</dbReference>
<dbReference type="AlphaFoldDB" id="A0A6N6VFL5"/>
<evidence type="ECO:0000256" key="2">
    <source>
        <dbReference type="ARBA" id="ARBA00006555"/>
    </source>
</evidence>
<keyword evidence="5" id="KW-0997">Cell inner membrane</keyword>